<name>A0ABY3T1F3_9GAMM</name>
<organism evidence="3 4">
    <name type="scientific">Thiothrix winogradskyi</name>
    <dbReference type="NCBI Taxonomy" id="96472"/>
    <lineage>
        <taxon>Bacteria</taxon>
        <taxon>Pseudomonadati</taxon>
        <taxon>Pseudomonadota</taxon>
        <taxon>Gammaproteobacteria</taxon>
        <taxon>Thiotrichales</taxon>
        <taxon>Thiotrichaceae</taxon>
        <taxon>Thiothrix</taxon>
    </lineage>
</organism>
<reference evidence="3" key="1">
    <citation type="journal article" date="2022" name="Microorganisms">
        <title>Two New Species of Filamentous Sulfur Bacteria of the Genus Thiothrix, Thiothrix winogradskyi sp. nov. and 'Candidatus Thiothrix sulfatifontis' sp. nov.</title>
        <authorList>
            <person name="Ravin N.V."/>
            <person name="Rossetti S."/>
            <person name="Beletsky A.V."/>
            <person name="Kadnikov V.V."/>
            <person name="Rudenko T.S."/>
            <person name="Smolyakov D.D."/>
            <person name="Moskvitina M.I."/>
            <person name="Gureeva M.V."/>
            <person name="Mardanov A.V."/>
            <person name="Grabovich M.Y."/>
        </authorList>
    </citation>
    <scope>NUCLEOTIDE SEQUENCE</scope>
    <source>
        <strain evidence="3">CT3</strain>
    </source>
</reference>
<dbReference type="RefSeq" id="WP_236498114.1">
    <property type="nucleotide sequence ID" value="NZ_CP091244.1"/>
</dbReference>
<accession>A0ABY3T1F3</accession>
<keyword evidence="4" id="KW-1185">Reference proteome</keyword>
<dbReference type="Proteomes" id="UP001054801">
    <property type="component" value="Chromosome"/>
</dbReference>
<evidence type="ECO:0000313" key="4">
    <source>
        <dbReference type="Proteomes" id="UP001054801"/>
    </source>
</evidence>
<evidence type="ECO:0000313" key="2">
    <source>
        <dbReference type="EMBL" id="UJS23888.1"/>
    </source>
</evidence>
<evidence type="ECO:0000313" key="3">
    <source>
        <dbReference type="EMBL" id="UJS24800.1"/>
    </source>
</evidence>
<sequence>MNQPNHLTVSPSKIEKTHGHVGTAGNLFRHVADFAARAELFKHVTNGIGSLAVLFYAVNFSDVVAGDNYIYAVYQLFPVFAALAIVTTLWTTPANSLLRVLYIVGLYTISWMGV</sequence>
<feature type="transmembrane region" description="Helical" evidence="1">
    <location>
        <begin position="69"/>
        <end position="90"/>
    </location>
</feature>
<keyword evidence="1" id="KW-0812">Transmembrane</keyword>
<evidence type="ECO:0000256" key="1">
    <source>
        <dbReference type="SAM" id="Phobius"/>
    </source>
</evidence>
<keyword evidence="1" id="KW-1133">Transmembrane helix</keyword>
<proteinExistence type="predicted"/>
<dbReference type="EMBL" id="CP091244">
    <property type="protein sequence ID" value="UJS24800.1"/>
    <property type="molecule type" value="Genomic_DNA"/>
</dbReference>
<dbReference type="EMBL" id="CP091244">
    <property type="protein sequence ID" value="UJS23888.1"/>
    <property type="molecule type" value="Genomic_DNA"/>
</dbReference>
<protein>
    <submittedName>
        <fullName evidence="3">Uncharacterized protein</fullName>
    </submittedName>
</protein>
<keyword evidence="1" id="KW-0472">Membrane</keyword>
<gene>
    <name evidence="3" type="ORF">L2Y54_01820</name>
    <name evidence="2" type="ORF">L2Y54_18400</name>
</gene>